<comment type="similarity">
    <text evidence="1">Belongs to the short-chain dehydrogenases/reductases (SDR) family.</text>
</comment>
<dbReference type="InterPro" id="IPR002347">
    <property type="entry name" value="SDR_fam"/>
</dbReference>
<dbReference type="InterPro" id="IPR036291">
    <property type="entry name" value="NAD(P)-bd_dom_sf"/>
</dbReference>
<protein>
    <submittedName>
        <fullName evidence="3">Glucose 1-dehydrogenase</fullName>
        <ecNumber evidence="3">1.1.1.47</ecNumber>
    </submittedName>
</protein>
<dbReference type="SMART" id="SM00822">
    <property type="entry name" value="PKS_KR"/>
    <property type="match status" value="1"/>
</dbReference>
<dbReference type="EMBL" id="JAAAMV010000001">
    <property type="protein sequence ID" value="NBD22937.1"/>
    <property type="molecule type" value="Genomic_DNA"/>
</dbReference>
<reference evidence="3 4" key="1">
    <citation type="submission" date="2020-01" db="EMBL/GenBank/DDBJ databases">
        <title>Paenibacillus soybeanensis sp. nov. isolated from the nodules of soybean (Glycine max(L.) Merr).</title>
        <authorList>
            <person name="Wang H."/>
        </authorList>
    </citation>
    <scope>NUCLEOTIDE SEQUENCE [LARGE SCALE GENOMIC DNA]</scope>
    <source>
        <strain evidence="3 4">T1</strain>
    </source>
</reference>
<accession>A0ABW9XK10</accession>
<evidence type="ECO:0000256" key="1">
    <source>
        <dbReference type="ARBA" id="ARBA00006484"/>
    </source>
</evidence>
<dbReference type="InterPro" id="IPR057326">
    <property type="entry name" value="KR_dom"/>
</dbReference>
<dbReference type="Gene3D" id="3.40.50.720">
    <property type="entry name" value="NAD(P)-binding Rossmann-like Domain"/>
    <property type="match status" value="1"/>
</dbReference>
<evidence type="ECO:0000259" key="2">
    <source>
        <dbReference type="SMART" id="SM00822"/>
    </source>
</evidence>
<keyword evidence="3" id="KW-0560">Oxidoreductase</keyword>
<organism evidence="3 4">
    <name type="scientific">Paenibacillus glycinis</name>
    <dbReference type="NCBI Taxonomy" id="2697035"/>
    <lineage>
        <taxon>Bacteria</taxon>
        <taxon>Bacillati</taxon>
        <taxon>Bacillota</taxon>
        <taxon>Bacilli</taxon>
        <taxon>Bacillales</taxon>
        <taxon>Paenibacillaceae</taxon>
        <taxon>Paenibacillus</taxon>
    </lineage>
</organism>
<dbReference type="RefSeq" id="WP_161741211.1">
    <property type="nucleotide sequence ID" value="NZ_JAAAMV010000001.1"/>
</dbReference>
<dbReference type="NCBIfam" id="NF005559">
    <property type="entry name" value="PRK07231.1"/>
    <property type="match status" value="1"/>
</dbReference>
<dbReference type="PANTHER" id="PTHR42760">
    <property type="entry name" value="SHORT-CHAIN DEHYDROGENASES/REDUCTASES FAMILY MEMBER"/>
    <property type="match status" value="1"/>
</dbReference>
<dbReference type="EC" id="1.1.1.47" evidence="3"/>
<dbReference type="Pfam" id="PF13561">
    <property type="entry name" value="adh_short_C2"/>
    <property type="match status" value="1"/>
</dbReference>
<evidence type="ECO:0000313" key="3">
    <source>
        <dbReference type="EMBL" id="NBD22937.1"/>
    </source>
</evidence>
<dbReference type="PRINTS" id="PR00080">
    <property type="entry name" value="SDRFAMILY"/>
</dbReference>
<dbReference type="PRINTS" id="PR00081">
    <property type="entry name" value="GDHRDH"/>
</dbReference>
<name>A0ABW9XK10_9BACL</name>
<dbReference type="GO" id="GO:0047936">
    <property type="term" value="F:glucose 1-dehydrogenase [NAD(P)+] activity"/>
    <property type="evidence" value="ECO:0007669"/>
    <property type="project" value="UniProtKB-EC"/>
</dbReference>
<keyword evidence="4" id="KW-1185">Reference proteome</keyword>
<evidence type="ECO:0000313" key="4">
    <source>
        <dbReference type="Proteomes" id="UP000665561"/>
    </source>
</evidence>
<proteinExistence type="inferred from homology"/>
<dbReference type="PROSITE" id="PS00061">
    <property type="entry name" value="ADH_SHORT"/>
    <property type="match status" value="1"/>
</dbReference>
<dbReference type="CDD" id="cd05233">
    <property type="entry name" value="SDR_c"/>
    <property type="match status" value="1"/>
</dbReference>
<dbReference type="Proteomes" id="UP000665561">
    <property type="component" value="Unassembled WGS sequence"/>
</dbReference>
<comment type="caution">
    <text evidence="3">The sequence shown here is derived from an EMBL/GenBank/DDBJ whole genome shotgun (WGS) entry which is preliminary data.</text>
</comment>
<dbReference type="SUPFAM" id="SSF51735">
    <property type="entry name" value="NAD(P)-binding Rossmann-fold domains"/>
    <property type="match status" value="1"/>
</dbReference>
<feature type="domain" description="Ketoreductase" evidence="2">
    <location>
        <begin position="8"/>
        <end position="187"/>
    </location>
</feature>
<gene>
    <name evidence="3" type="ORF">GT019_03525</name>
</gene>
<sequence>MIIDLSGKAAIITGAGRGIGRQIALTLAREGVKTALLDVRQELLDEVGELFAEQGFTSAQYLCDVRDADRVTEVVREVQSLFGRIDILVNNAGVASGGVVESLGEEIWDLNMDINLKGTFLMCKAVAPIMKAQNGGRILNAASFAAIVPAYGSAAYASSKAAVKQFTRVLAGELGPWNVTVNCYSPGMIPTDMNHFADLSEERQNRLLDTLTLRRWGSKDDVANLICFLASDLASYITGTMIDVSGGKLATQIPVIAYEAAERKDVKAR</sequence>
<dbReference type="InterPro" id="IPR020904">
    <property type="entry name" value="Sc_DH/Rdtase_CS"/>
</dbReference>